<evidence type="ECO:0000313" key="2">
    <source>
        <dbReference type="Proteomes" id="UP000518829"/>
    </source>
</evidence>
<dbReference type="InterPro" id="IPR038620">
    <property type="entry name" value="YdcP-like_sf"/>
</dbReference>
<gene>
    <name evidence="1" type="ORF">HB839_01470</name>
</gene>
<reference evidence="1 2" key="1">
    <citation type="submission" date="2020-03" db="EMBL/GenBank/DDBJ databases">
        <title>Soil Listeria distribution.</title>
        <authorList>
            <person name="Liao J."/>
            <person name="Wiedmann M."/>
        </authorList>
    </citation>
    <scope>NUCLEOTIDE SEQUENCE [LARGE SCALE GENOMIC DNA]</scope>
    <source>
        <strain evidence="1 2">FSL L7-1699</strain>
    </source>
</reference>
<dbReference type="EMBL" id="JAARPH010000001">
    <property type="protein sequence ID" value="MBC1374188.1"/>
    <property type="molecule type" value="Genomic_DNA"/>
</dbReference>
<comment type="caution">
    <text evidence="1">The sequence shown here is derived from an EMBL/GenBank/DDBJ whole genome shotgun (WGS) entry which is preliminary data.</text>
</comment>
<accession>A0ABR6SIX9</accession>
<evidence type="ECO:0000313" key="1">
    <source>
        <dbReference type="EMBL" id="MBC1374188.1"/>
    </source>
</evidence>
<dbReference type="Proteomes" id="UP000518829">
    <property type="component" value="Unassembled WGS sequence"/>
</dbReference>
<keyword evidence="2" id="KW-1185">Reference proteome</keyword>
<dbReference type="Gene3D" id="2.40.50.390">
    <property type="entry name" value="Conjugative transposon protein, DUF961"/>
    <property type="match status" value="1"/>
</dbReference>
<sequence length="108" mass="12380">MDVKFVYLKDKSLEQVFFGGEDVDKQKTEGYGRNTVVTHRCFKLFSPDFSGGIEVFVPANMGDKDFKFKTKVNLLNPYIKPVAVRLNGNSNRAFASWELYVDDLVPYK</sequence>
<dbReference type="Pfam" id="PF06125">
    <property type="entry name" value="DUF961"/>
    <property type="match status" value="1"/>
</dbReference>
<organism evidence="1 2">
    <name type="scientific">Listeria farberi</name>
    <dbReference type="NCBI Taxonomy" id="2713500"/>
    <lineage>
        <taxon>Bacteria</taxon>
        <taxon>Bacillati</taxon>
        <taxon>Bacillota</taxon>
        <taxon>Bacilli</taxon>
        <taxon>Bacillales</taxon>
        <taxon>Listeriaceae</taxon>
        <taxon>Listeria</taxon>
    </lineage>
</organism>
<name>A0ABR6SIX9_9LIST</name>
<protein>
    <submittedName>
        <fullName evidence="1">DUF961 family protein</fullName>
    </submittedName>
</protein>
<proteinExistence type="predicted"/>
<dbReference type="InterPro" id="IPR010365">
    <property type="entry name" value="DUF961"/>
</dbReference>
<dbReference type="RefSeq" id="WP_185318755.1">
    <property type="nucleotide sequence ID" value="NZ_JAARPH010000001.1"/>
</dbReference>